<dbReference type="EMBL" id="BMKC01000002">
    <property type="protein sequence ID" value="GGA78817.1"/>
    <property type="molecule type" value="Genomic_DNA"/>
</dbReference>
<evidence type="ECO:0000313" key="1">
    <source>
        <dbReference type="EMBL" id="GGA78817.1"/>
    </source>
</evidence>
<accession>A0ABQ1HI35</accession>
<dbReference type="Proteomes" id="UP000623419">
    <property type="component" value="Unassembled WGS sequence"/>
</dbReference>
<proteinExistence type="predicted"/>
<comment type="caution">
    <text evidence="1">The sequence shown here is derived from an EMBL/GenBank/DDBJ whole genome shotgun (WGS) entry which is preliminary data.</text>
</comment>
<reference evidence="2" key="1">
    <citation type="journal article" date="2019" name="Int. J. Syst. Evol. Microbiol.">
        <title>The Global Catalogue of Microorganisms (GCM) 10K type strain sequencing project: providing services to taxonomists for standard genome sequencing and annotation.</title>
        <authorList>
            <consortium name="The Broad Institute Genomics Platform"/>
            <consortium name="The Broad Institute Genome Sequencing Center for Infectious Disease"/>
            <person name="Wu L."/>
            <person name="Ma J."/>
        </authorList>
    </citation>
    <scope>NUCLEOTIDE SEQUENCE [LARGE SCALE GENOMIC DNA]</scope>
    <source>
        <strain evidence="2">CGMCC 1.15905</strain>
    </source>
</reference>
<organism evidence="1 2">
    <name type="scientific">Arenimonas soli</name>
    <dbReference type="NCBI Taxonomy" id="2269504"/>
    <lineage>
        <taxon>Bacteria</taxon>
        <taxon>Pseudomonadati</taxon>
        <taxon>Pseudomonadota</taxon>
        <taxon>Gammaproteobacteria</taxon>
        <taxon>Lysobacterales</taxon>
        <taxon>Lysobacteraceae</taxon>
        <taxon>Arenimonas</taxon>
    </lineage>
</organism>
<keyword evidence="2" id="KW-1185">Reference proteome</keyword>
<sequence>MNEQLGRMLAEAPALSICQPGRIYWAVKADHSVYVAVRAKGCLTNRFAIRPFRDGTWRKGREAVKASCGLTSKQLLSMHRRAAGSAHEA</sequence>
<name>A0ABQ1HI35_9GAMM</name>
<evidence type="ECO:0000313" key="2">
    <source>
        <dbReference type="Proteomes" id="UP000623419"/>
    </source>
</evidence>
<protein>
    <submittedName>
        <fullName evidence="1">Uncharacterized protein</fullName>
    </submittedName>
</protein>
<gene>
    <name evidence="1" type="ORF">GCM10011521_16300</name>
</gene>